<dbReference type="Proteomes" id="UP000267187">
    <property type="component" value="Unassembled WGS sequence"/>
</dbReference>
<keyword evidence="1" id="KW-0812">Transmembrane</keyword>
<organism evidence="2 3">
    <name type="scientific">Umboniibacter marinipuniceus</name>
    <dbReference type="NCBI Taxonomy" id="569599"/>
    <lineage>
        <taxon>Bacteria</taxon>
        <taxon>Pseudomonadati</taxon>
        <taxon>Pseudomonadota</taxon>
        <taxon>Gammaproteobacteria</taxon>
        <taxon>Cellvibrionales</taxon>
        <taxon>Cellvibrionaceae</taxon>
        <taxon>Umboniibacter</taxon>
    </lineage>
</organism>
<feature type="transmembrane region" description="Helical" evidence="1">
    <location>
        <begin position="114"/>
        <end position="131"/>
    </location>
</feature>
<name>A0A3M0A8Z0_9GAMM</name>
<proteinExistence type="predicted"/>
<evidence type="ECO:0000313" key="3">
    <source>
        <dbReference type="Proteomes" id="UP000267187"/>
    </source>
</evidence>
<dbReference type="AlphaFoldDB" id="A0A3M0A8Z0"/>
<dbReference type="EMBL" id="REFJ01000004">
    <property type="protein sequence ID" value="RMA79278.1"/>
    <property type="molecule type" value="Genomic_DNA"/>
</dbReference>
<reference evidence="2 3" key="1">
    <citation type="submission" date="2018-10" db="EMBL/GenBank/DDBJ databases">
        <title>Genomic Encyclopedia of Type Strains, Phase IV (KMG-IV): sequencing the most valuable type-strain genomes for metagenomic binning, comparative biology and taxonomic classification.</title>
        <authorList>
            <person name="Goeker M."/>
        </authorList>
    </citation>
    <scope>NUCLEOTIDE SEQUENCE [LARGE SCALE GENOMIC DNA]</scope>
    <source>
        <strain evidence="2 3">DSM 25080</strain>
    </source>
</reference>
<accession>A0A3M0A8Z0</accession>
<protein>
    <submittedName>
        <fullName evidence="2">Uncharacterized protein</fullName>
    </submittedName>
</protein>
<evidence type="ECO:0000256" key="1">
    <source>
        <dbReference type="SAM" id="Phobius"/>
    </source>
</evidence>
<feature type="transmembrane region" description="Helical" evidence="1">
    <location>
        <begin position="59"/>
        <end position="76"/>
    </location>
</feature>
<keyword evidence="1" id="KW-0472">Membrane</keyword>
<sequence length="148" mass="16411">MMHLLGNIYRMPVQFKLLVGLSALGPFLAIGGVLNCGISEVMACENQYGHAESTMELIHVVALSLPILFAAGLIVARRKSAAYAWLVGYILYCFSPLALASFRGLEPQYHDQLLYPLFASIPTGIIVYIYLKISRVSRQWFQLESVGD</sequence>
<gene>
    <name evidence="2" type="ORF">DFR27_1718</name>
</gene>
<keyword evidence="1" id="KW-1133">Transmembrane helix</keyword>
<keyword evidence="3" id="KW-1185">Reference proteome</keyword>
<evidence type="ECO:0000313" key="2">
    <source>
        <dbReference type="EMBL" id="RMA79278.1"/>
    </source>
</evidence>
<comment type="caution">
    <text evidence="2">The sequence shown here is derived from an EMBL/GenBank/DDBJ whole genome shotgun (WGS) entry which is preliminary data.</text>
</comment>
<feature type="transmembrane region" description="Helical" evidence="1">
    <location>
        <begin position="83"/>
        <end position="102"/>
    </location>
</feature>